<feature type="region of interest" description="Disordered" evidence="1">
    <location>
        <begin position="128"/>
        <end position="167"/>
    </location>
</feature>
<protein>
    <submittedName>
        <fullName evidence="2">BZ3500_MvSof-1268-A1-R1_Chr2-3g05233 protein</fullName>
    </submittedName>
</protein>
<name>A0A2X0L668_9BASI</name>
<feature type="compositionally biased region" description="Polar residues" evidence="1">
    <location>
        <begin position="12"/>
        <end position="21"/>
    </location>
</feature>
<sequence>MASVLHLPPSPSATSCNNKWTGSPRHRSGTTSTLPRPGLRRNTSTSSIILSPVLRFSPNSIFIPSPSESIFNLGEASYVDHSNVSPTAPVASSAGSGSWESRCSFAPDTKPQRPTIITKSAKSTEFVPLNESPAQSERSQRIPTIASPTSATTPTAGGSLLARRRSSVASGKRPDIFALSDLKISPPLEQVLDDTVPFKVIGMASAAVTPSKEDLGLAKTPTLVVKSFRPTKSFVPTPFPEKRQFISDDEGDSDREGEELEEREDGKVGDDAEP</sequence>
<evidence type="ECO:0000313" key="2">
    <source>
        <dbReference type="EMBL" id="SCZ87765.1"/>
    </source>
</evidence>
<reference evidence="3" key="1">
    <citation type="submission" date="2016-10" db="EMBL/GenBank/DDBJ databases">
        <authorList>
            <person name="Jeantristanb JTB J.-T."/>
            <person name="Ricardo R."/>
        </authorList>
    </citation>
    <scope>NUCLEOTIDE SEQUENCE [LARGE SCALE GENOMIC DNA]</scope>
</reference>
<dbReference type="AlphaFoldDB" id="A0A2X0L668"/>
<proteinExistence type="predicted"/>
<evidence type="ECO:0000256" key="1">
    <source>
        <dbReference type="SAM" id="MobiDB-lite"/>
    </source>
</evidence>
<keyword evidence="3" id="KW-1185">Reference proteome</keyword>
<dbReference type="EMBL" id="FMWP01000011">
    <property type="protein sequence ID" value="SCZ87765.1"/>
    <property type="molecule type" value="Genomic_DNA"/>
</dbReference>
<gene>
    <name evidence="2" type="ORF">BZ3500_MVSOF-1268-A1-R1_CHR2-3G05233</name>
</gene>
<feature type="compositionally biased region" description="Low complexity" evidence="1">
    <location>
        <begin position="142"/>
        <end position="167"/>
    </location>
</feature>
<feature type="compositionally biased region" description="Basic and acidic residues" evidence="1">
    <location>
        <begin position="264"/>
        <end position="274"/>
    </location>
</feature>
<feature type="compositionally biased region" description="Acidic residues" evidence="1">
    <location>
        <begin position="247"/>
        <end position="263"/>
    </location>
</feature>
<feature type="region of interest" description="Disordered" evidence="1">
    <location>
        <begin position="86"/>
        <end position="113"/>
    </location>
</feature>
<dbReference type="Proteomes" id="UP000249723">
    <property type="component" value="Unassembled WGS sequence"/>
</dbReference>
<dbReference type="OrthoDB" id="2537073at2759"/>
<feature type="region of interest" description="Disordered" evidence="1">
    <location>
        <begin position="235"/>
        <end position="274"/>
    </location>
</feature>
<accession>A0A2X0L668</accession>
<feature type="region of interest" description="Disordered" evidence="1">
    <location>
        <begin position="1"/>
        <end position="43"/>
    </location>
</feature>
<organism evidence="2 3">
    <name type="scientific">Microbotryum saponariae</name>
    <dbReference type="NCBI Taxonomy" id="289078"/>
    <lineage>
        <taxon>Eukaryota</taxon>
        <taxon>Fungi</taxon>
        <taxon>Dikarya</taxon>
        <taxon>Basidiomycota</taxon>
        <taxon>Pucciniomycotina</taxon>
        <taxon>Microbotryomycetes</taxon>
        <taxon>Microbotryales</taxon>
        <taxon>Microbotryaceae</taxon>
        <taxon>Microbotryum</taxon>
    </lineage>
</organism>
<evidence type="ECO:0000313" key="3">
    <source>
        <dbReference type="Proteomes" id="UP000249723"/>
    </source>
</evidence>